<dbReference type="Gene3D" id="1.10.510.10">
    <property type="entry name" value="Transferase(Phosphotransferase) domain 1"/>
    <property type="match status" value="1"/>
</dbReference>
<gene>
    <name evidence="12" type="primary">LOC107587077</name>
</gene>
<dbReference type="InterPro" id="IPR051175">
    <property type="entry name" value="CLK_kinases"/>
</dbReference>
<evidence type="ECO:0000256" key="10">
    <source>
        <dbReference type="SAM" id="MobiDB-lite"/>
    </source>
</evidence>
<keyword evidence="13" id="KW-1185">Reference proteome</keyword>
<accession>A0A672QWY7</accession>
<feature type="compositionally biased region" description="Basic residues" evidence="10">
    <location>
        <begin position="91"/>
        <end position="103"/>
    </location>
</feature>
<dbReference type="GO" id="GO:0004674">
    <property type="term" value="F:protein serine/threonine kinase activity"/>
    <property type="evidence" value="ECO:0007669"/>
    <property type="project" value="UniProtKB-KW"/>
</dbReference>
<dbReference type="SUPFAM" id="SSF56112">
    <property type="entry name" value="Protein kinase-like (PK-like)"/>
    <property type="match status" value="1"/>
</dbReference>
<dbReference type="GO" id="GO:0004712">
    <property type="term" value="F:protein serine/threonine/tyrosine kinase activity"/>
    <property type="evidence" value="ECO:0007669"/>
    <property type="project" value="UniProtKB-EC"/>
</dbReference>
<dbReference type="InterPro" id="IPR000719">
    <property type="entry name" value="Prot_kinase_dom"/>
</dbReference>
<proteinExistence type="inferred from homology"/>
<evidence type="ECO:0000259" key="11">
    <source>
        <dbReference type="PROSITE" id="PS50011"/>
    </source>
</evidence>
<dbReference type="GO" id="GO:0005634">
    <property type="term" value="C:nucleus"/>
    <property type="evidence" value="ECO:0007669"/>
    <property type="project" value="TreeGrafter"/>
</dbReference>
<dbReference type="SMART" id="SM00220">
    <property type="entry name" value="S_TKc"/>
    <property type="match status" value="1"/>
</dbReference>
<evidence type="ECO:0000256" key="7">
    <source>
        <dbReference type="ARBA" id="ARBA00037966"/>
    </source>
</evidence>
<reference evidence="12" key="1">
    <citation type="submission" date="2025-08" db="UniProtKB">
        <authorList>
            <consortium name="Ensembl"/>
        </authorList>
    </citation>
    <scope>IDENTIFICATION</scope>
</reference>
<dbReference type="GO" id="GO:0043484">
    <property type="term" value="P:regulation of RNA splicing"/>
    <property type="evidence" value="ECO:0007669"/>
    <property type="project" value="TreeGrafter"/>
</dbReference>
<dbReference type="Proteomes" id="UP000472262">
    <property type="component" value="Unassembled WGS sequence"/>
</dbReference>
<dbReference type="PROSITE" id="PS00107">
    <property type="entry name" value="PROTEIN_KINASE_ATP"/>
    <property type="match status" value="1"/>
</dbReference>
<dbReference type="PANTHER" id="PTHR45646">
    <property type="entry name" value="SERINE/THREONINE-PROTEIN KINASE DOA-RELATED"/>
    <property type="match status" value="1"/>
</dbReference>
<reference evidence="12" key="2">
    <citation type="submission" date="2025-09" db="UniProtKB">
        <authorList>
            <consortium name="Ensembl"/>
        </authorList>
    </citation>
    <scope>IDENTIFICATION</scope>
</reference>
<dbReference type="EC" id="2.7.12.1" evidence="1"/>
<feature type="binding site" evidence="8">
    <location>
        <position position="137"/>
    </location>
    <ligand>
        <name>ATP</name>
        <dbReference type="ChEBI" id="CHEBI:30616"/>
    </ligand>
</feature>
<feature type="region of interest" description="Disordered" evidence="10">
    <location>
        <begin position="45"/>
        <end position="103"/>
    </location>
</feature>
<dbReference type="PROSITE" id="PS00108">
    <property type="entry name" value="PROTEIN_KINASE_ST"/>
    <property type="match status" value="1"/>
</dbReference>
<dbReference type="GO" id="GO:0004713">
    <property type="term" value="F:protein tyrosine kinase activity"/>
    <property type="evidence" value="ECO:0007669"/>
    <property type="project" value="TreeGrafter"/>
</dbReference>
<evidence type="ECO:0000313" key="13">
    <source>
        <dbReference type="Proteomes" id="UP000472262"/>
    </source>
</evidence>
<name>A0A672QWY7_SINGR</name>
<keyword evidence="2 9" id="KW-0723">Serine/threonine-protein kinase</keyword>
<evidence type="ECO:0000256" key="3">
    <source>
        <dbReference type="ARBA" id="ARBA00022679"/>
    </source>
</evidence>
<keyword evidence="4 8" id="KW-0547">Nucleotide-binding</keyword>
<evidence type="ECO:0000256" key="6">
    <source>
        <dbReference type="ARBA" id="ARBA00022840"/>
    </source>
</evidence>
<dbReference type="Ensembl" id="ENSSGRT00000085888.1">
    <property type="protein sequence ID" value="ENSSGRP00000080647.1"/>
    <property type="gene ID" value="ENSSGRG00000040221.1"/>
</dbReference>
<dbReference type="PANTHER" id="PTHR45646:SF4">
    <property type="entry name" value="DUAL SPECIFICITY PROTEIN KINASE CLK1"/>
    <property type="match status" value="1"/>
</dbReference>
<protein>
    <recommendedName>
        <fullName evidence="1">dual-specificity kinase</fullName>
        <ecNumber evidence="1">2.7.12.1</ecNumber>
    </recommendedName>
</protein>
<evidence type="ECO:0000256" key="9">
    <source>
        <dbReference type="RuleBase" id="RU000304"/>
    </source>
</evidence>
<organism evidence="12 13">
    <name type="scientific">Sinocyclocheilus grahami</name>
    <name type="common">Dianchi golden-line fish</name>
    <name type="synonym">Barbus grahami</name>
    <dbReference type="NCBI Taxonomy" id="75366"/>
    <lineage>
        <taxon>Eukaryota</taxon>
        <taxon>Metazoa</taxon>
        <taxon>Chordata</taxon>
        <taxon>Craniata</taxon>
        <taxon>Vertebrata</taxon>
        <taxon>Euteleostomi</taxon>
        <taxon>Actinopterygii</taxon>
        <taxon>Neopterygii</taxon>
        <taxon>Teleostei</taxon>
        <taxon>Ostariophysi</taxon>
        <taxon>Cypriniformes</taxon>
        <taxon>Cyprinidae</taxon>
        <taxon>Cyprininae</taxon>
        <taxon>Sinocyclocheilus</taxon>
    </lineage>
</organism>
<feature type="compositionally biased region" description="Basic and acidic residues" evidence="10">
    <location>
        <begin position="45"/>
        <end position="81"/>
    </location>
</feature>
<dbReference type="InterPro" id="IPR017441">
    <property type="entry name" value="Protein_kinase_ATP_BS"/>
</dbReference>
<evidence type="ECO:0000256" key="4">
    <source>
        <dbReference type="ARBA" id="ARBA00022741"/>
    </source>
</evidence>
<evidence type="ECO:0000256" key="2">
    <source>
        <dbReference type="ARBA" id="ARBA00022527"/>
    </source>
</evidence>
<sequence>MYVSNYFFLLLLKKLHFLNRHYLVTRSSNERLEAKDRRAVFRDNEDDSRGACKDKESDRDRDRSRCHDRDRGRERDRDWHHYSKSSGNSRRSSRHRHRHRRSHHHSDSIVCTLGEGAFGKVVECIDHEKGGARIALKIIKNIERYRDAAVSEVEVLEQINSLDCDRRYACVRMYDWFDHHGHICIAFELLGLSTYDFLKENSFQPFSMNHIRHMAYQIIRAVRFLHKNKLTHTDLKPENILFINSEFVIKYNPKMKRDERTLMNPDVKVVDFGNATYEHEHHTSVVSTRHYRAPEVILDLGWSHSCDVWSVGCILIEYYLGSTLFQTHDSKEHLAMMERVLGPIPTHMLQKTRKKRYVHHDKLDWDVHSSSGRYVRKQCKPLRQYMASSSSDHVQLFDLIERMLEYDVTKRLTLDEAITHPFFVSMRKTKK</sequence>
<dbReference type="GO" id="GO:0005524">
    <property type="term" value="F:ATP binding"/>
    <property type="evidence" value="ECO:0007669"/>
    <property type="project" value="UniProtKB-UniRule"/>
</dbReference>
<dbReference type="Pfam" id="PF00069">
    <property type="entry name" value="Pkinase"/>
    <property type="match status" value="1"/>
</dbReference>
<comment type="similarity">
    <text evidence="7">Belongs to the protein kinase superfamily. CMGC Ser/Thr protein kinase family. Lammer subfamily.</text>
</comment>
<dbReference type="InterPro" id="IPR011009">
    <property type="entry name" value="Kinase-like_dom_sf"/>
</dbReference>
<keyword evidence="5" id="KW-0418">Kinase</keyword>
<feature type="domain" description="Protein kinase" evidence="11">
    <location>
        <begin position="107"/>
        <end position="423"/>
    </location>
</feature>
<keyword evidence="3" id="KW-0808">Transferase</keyword>
<evidence type="ECO:0000313" key="12">
    <source>
        <dbReference type="Ensembl" id="ENSSGRP00000080647.1"/>
    </source>
</evidence>
<dbReference type="PROSITE" id="PS50011">
    <property type="entry name" value="PROTEIN_KINASE_DOM"/>
    <property type="match status" value="1"/>
</dbReference>
<dbReference type="InterPro" id="IPR008271">
    <property type="entry name" value="Ser/Thr_kinase_AS"/>
</dbReference>
<evidence type="ECO:0000256" key="5">
    <source>
        <dbReference type="ARBA" id="ARBA00022777"/>
    </source>
</evidence>
<dbReference type="Gene3D" id="3.30.200.20">
    <property type="entry name" value="Phosphorylase Kinase, domain 1"/>
    <property type="match status" value="1"/>
</dbReference>
<evidence type="ECO:0000256" key="1">
    <source>
        <dbReference type="ARBA" id="ARBA00013203"/>
    </source>
</evidence>
<keyword evidence="6 8" id="KW-0067">ATP-binding</keyword>
<dbReference type="AlphaFoldDB" id="A0A672QWY7"/>
<evidence type="ECO:0000256" key="8">
    <source>
        <dbReference type="PROSITE-ProRule" id="PRU10141"/>
    </source>
</evidence>